<proteinExistence type="predicted"/>
<keyword evidence="2" id="KW-0812">Transmembrane</keyword>
<name>A0A059EYU3_9MICR</name>
<sequence>MLIFFLTYTHAQLYNTRIHRSVWITTPSGLQYHTSLTPKIVRPTIFVAQNENSEPNDTFNGEPERKKHEDIGKENDTMDRMKGGLYEALFGGGAWRMVIYLVVAVAFLLIGYQIRKQEEYGSYVRLPTAES</sequence>
<organism evidence="3 4">
    <name type="scientific">Anncaliia algerae PRA339</name>
    <dbReference type="NCBI Taxonomy" id="1288291"/>
    <lineage>
        <taxon>Eukaryota</taxon>
        <taxon>Fungi</taxon>
        <taxon>Fungi incertae sedis</taxon>
        <taxon>Microsporidia</taxon>
        <taxon>Tubulinosematoidea</taxon>
        <taxon>Tubulinosematidae</taxon>
        <taxon>Anncaliia</taxon>
    </lineage>
</organism>
<accession>A0A059EYU3</accession>
<protein>
    <submittedName>
        <fullName evidence="3">Uncharacterized protein</fullName>
    </submittedName>
</protein>
<keyword evidence="4" id="KW-1185">Reference proteome</keyword>
<feature type="compositionally biased region" description="Basic and acidic residues" evidence="1">
    <location>
        <begin position="62"/>
        <end position="76"/>
    </location>
</feature>
<evidence type="ECO:0000256" key="2">
    <source>
        <dbReference type="SAM" id="Phobius"/>
    </source>
</evidence>
<reference evidence="4" key="1">
    <citation type="submission" date="2013-02" db="EMBL/GenBank/DDBJ databases">
        <authorList>
            <consortium name="The Broad Institute Genome Sequencing Platform"/>
            <person name="Cuomo C."/>
            <person name="Becnel J."/>
            <person name="Sanscrainte N."/>
            <person name="Walker B."/>
            <person name="Young S.K."/>
            <person name="Zeng Q."/>
            <person name="Gargeya S."/>
            <person name="Fitzgerald M."/>
            <person name="Haas B."/>
            <person name="Abouelleil A."/>
            <person name="Alvarado L."/>
            <person name="Arachchi H.M."/>
            <person name="Berlin A.M."/>
            <person name="Chapman S.B."/>
            <person name="Dewar J."/>
            <person name="Goldberg J."/>
            <person name="Griggs A."/>
            <person name="Gujja S."/>
            <person name="Hansen M."/>
            <person name="Howarth C."/>
            <person name="Imamovic A."/>
            <person name="Larimer J."/>
            <person name="McCowan C."/>
            <person name="Murphy C."/>
            <person name="Neiman D."/>
            <person name="Pearson M."/>
            <person name="Priest M."/>
            <person name="Roberts A."/>
            <person name="Saif S."/>
            <person name="Shea T."/>
            <person name="Sisk P."/>
            <person name="Sykes S."/>
            <person name="Wortman J."/>
            <person name="Nusbaum C."/>
            <person name="Birren B."/>
        </authorList>
    </citation>
    <scope>NUCLEOTIDE SEQUENCE [LARGE SCALE GENOMIC DNA]</scope>
    <source>
        <strain evidence="4">PRA339</strain>
    </source>
</reference>
<keyword evidence="2" id="KW-0472">Membrane</keyword>
<dbReference type="HOGENOM" id="CLU_1927076_0_0_1"/>
<evidence type="ECO:0000313" key="3">
    <source>
        <dbReference type="EMBL" id="KCZ80022.1"/>
    </source>
</evidence>
<feature type="region of interest" description="Disordered" evidence="1">
    <location>
        <begin position="52"/>
        <end position="76"/>
    </location>
</feature>
<reference evidence="3 4" key="2">
    <citation type="submission" date="2014-03" db="EMBL/GenBank/DDBJ databases">
        <title>The Genome Sequence of Anncaliia algerae insect isolate PRA339.</title>
        <authorList>
            <consortium name="The Broad Institute Genome Sequencing Platform"/>
            <consortium name="The Broad Institute Genome Sequencing Center for Infectious Disease"/>
            <person name="Cuomo C."/>
            <person name="Becnel J."/>
            <person name="Sanscrainte N."/>
            <person name="Walker B."/>
            <person name="Young S.K."/>
            <person name="Zeng Q."/>
            <person name="Gargeya S."/>
            <person name="Fitzgerald M."/>
            <person name="Haas B."/>
            <person name="Abouelleil A."/>
            <person name="Alvarado L."/>
            <person name="Arachchi H.M."/>
            <person name="Berlin A.M."/>
            <person name="Chapman S.B."/>
            <person name="Dewar J."/>
            <person name="Goldberg J."/>
            <person name="Griggs A."/>
            <person name="Gujja S."/>
            <person name="Hansen M."/>
            <person name="Howarth C."/>
            <person name="Imamovic A."/>
            <person name="Larimer J."/>
            <person name="McCowan C."/>
            <person name="Murphy C."/>
            <person name="Neiman D."/>
            <person name="Pearson M."/>
            <person name="Priest M."/>
            <person name="Roberts A."/>
            <person name="Saif S."/>
            <person name="Shea T."/>
            <person name="Sisk P."/>
            <person name="Sykes S."/>
            <person name="Wortman J."/>
            <person name="Nusbaum C."/>
            <person name="Birren B."/>
        </authorList>
    </citation>
    <scope>NUCLEOTIDE SEQUENCE [LARGE SCALE GENOMIC DNA]</scope>
    <source>
        <strain evidence="3 4">PRA339</strain>
    </source>
</reference>
<feature type="transmembrane region" description="Helical" evidence="2">
    <location>
        <begin position="94"/>
        <end position="112"/>
    </location>
</feature>
<dbReference type="VEuPathDB" id="MicrosporidiaDB:H312_02579"/>
<evidence type="ECO:0000313" key="4">
    <source>
        <dbReference type="Proteomes" id="UP000030655"/>
    </source>
</evidence>
<dbReference type="Proteomes" id="UP000030655">
    <property type="component" value="Unassembled WGS sequence"/>
</dbReference>
<gene>
    <name evidence="3" type="ORF">H312_02579</name>
</gene>
<dbReference type="OrthoDB" id="2186201at2759"/>
<evidence type="ECO:0000256" key="1">
    <source>
        <dbReference type="SAM" id="MobiDB-lite"/>
    </source>
</evidence>
<dbReference type="EMBL" id="KK365210">
    <property type="protein sequence ID" value="KCZ80022.1"/>
    <property type="molecule type" value="Genomic_DNA"/>
</dbReference>
<dbReference type="AlphaFoldDB" id="A0A059EYU3"/>
<keyword evidence="2" id="KW-1133">Transmembrane helix</keyword>